<protein>
    <submittedName>
        <fullName evidence="1">Uncharacterized protein</fullName>
    </submittedName>
</protein>
<gene>
    <name evidence="1" type="ORF">llap_207</name>
</gene>
<dbReference type="AlphaFoldDB" id="A0A2I0UTZ7"/>
<evidence type="ECO:0000313" key="1">
    <source>
        <dbReference type="EMBL" id="PKU49498.1"/>
    </source>
</evidence>
<dbReference type="EMBL" id="KZ505637">
    <property type="protein sequence ID" value="PKU49498.1"/>
    <property type="molecule type" value="Genomic_DNA"/>
</dbReference>
<reference evidence="2" key="1">
    <citation type="submission" date="2017-11" db="EMBL/GenBank/DDBJ databases">
        <authorList>
            <person name="Lima N.C."/>
            <person name="Parody-Merino A.M."/>
            <person name="Battley P.F."/>
            <person name="Fidler A.E."/>
            <person name="Prosdocimi F."/>
        </authorList>
    </citation>
    <scope>NUCLEOTIDE SEQUENCE [LARGE SCALE GENOMIC DNA]</scope>
</reference>
<name>A0A2I0UTZ7_LIMLA</name>
<accession>A0A2I0UTZ7</accession>
<organism evidence="1 2">
    <name type="scientific">Limosa lapponica baueri</name>
    <dbReference type="NCBI Taxonomy" id="1758121"/>
    <lineage>
        <taxon>Eukaryota</taxon>
        <taxon>Metazoa</taxon>
        <taxon>Chordata</taxon>
        <taxon>Craniata</taxon>
        <taxon>Vertebrata</taxon>
        <taxon>Euteleostomi</taxon>
        <taxon>Archelosauria</taxon>
        <taxon>Archosauria</taxon>
        <taxon>Dinosauria</taxon>
        <taxon>Saurischia</taxon>
        <taxon>Theropoda</taxon>
        <taxon>Coelurosauria</taxon>
        <taxon>Aves</taxon>
        <taxon>Neognathae</taxon>
        <taxon>Neoaves</taxon>
        <taxon>Charadriiformes</taxon>
        <taxon>Scolopacidae</taxon>
        <taxon>Limosa</taxon>
    </lineage>
</organism>
<sequence length="98" mass="10965">MKTVDIVKHVFDPKSEPVICRAELLCTSFCQPPADHEPQNSHPETCHHWNGAAERGIRSWTTNPVRQAVEEAESAPCSKGHYSIQLLIYLPCVIAHCC</sequence>
<reference evidence="2" key="2">
    <citation type="submission" date="2017-12" db="EMBL/GenBank/DDBJ databases">
        <title>Genome sequence of the Bar-tailed Godwit (Limosa lapponica baueri).</title>
        <authorList>
            <person name="Lima N.C.B."/>
            <person name="Parody-Merino A.M."/>
            <person name="Battley P.F."/>
            <person name="Fidler A.E."/>
            <person name="Prosdocimi F."/>
        </authorList>
    </citation>
    <scope>NUCLEOTIDE SEQUENCE [LARGE SCALE GENOMIC DNA]</scope>
</reference>
<dbReference type="OrthoDB" id="10374731at2759"/>
<keyword evidence="2" id="KW-1185">Reference proteome</keyword>
<proteinExistence type="predicted"/>
<evidence type="ECO:0000313" key="2">
    <source>
        <dbReference type="Proteomes" id="UP000233556"/>
    </source>
</evidence>
<dbReference type="Proteomes" id="UP000233556">
    <property type="component" value="Unassembled WGS sequence"/>
</dbReference>